<keyword evidence="2" id="KW-1185">Reference proteome</keyword>
<dbReference type="InterPro" id="IPR007325">
    <property type="entry name" value="KFase/CYL"/>
</dbReference>
<dbReference type="InterPro" id="IPR037175">
    <property type="entry name" value="KFase_sf"/>
</dbReference>
<organism evidence="1 2">
    <name type="scientific">Pararobbsia silviterrae</name>
    <dbReference type="NCBI Taxonomy" id="1792498"/>
    <lineage>
        <taxon>Bacteria</taxon>
        <taxon>Pseudomonadati</taxon>
        <taxon>Pseudomonadota</taxon>
        <taxon>Betaproteobacteria</taxon>
        <taxon>Burkholderiales</taxon>
        <taxon>Burkholderiaceae</taxon>
        <taxon>Pararobbsia</taxon>
    </lineage>
</organism>
<dbReference type="GO" id="GO:0004061">
    <property type="term" value="F:arylformamidase activity"/>
    <property type="evidence" value="ECO:0007669"/>
    <property type="project" value="InterPro"/>
</dbReference>
<comment type="caution">
    <text evidence="1">The sequence shown here is derived from an EMBL/GenBank/DDBJ whole genome shotgun (WGS) entry which is preliminary data.</text>
</comment>
<accession>A0A494Y8A2</accession>
<dbReference type="SUPFAM" id="SSF102198">
    <property type="entry name" value="Putative cyclase"/>
    <property type="match status" value="1"/>
</dbReference>
<dbReference type="GO" id="GO:0019441">
    <property type="term" value="P:L-tryptophan catabolic process to kynurenine"/>
    <property type="evidence" value="ECO:0007669"/>
    <property type="project" value="InterPro"/>
</dbReference>
<dbReference type="Gene3D" id="3.50.30.50">
    <property type="entry name" value="Putative cyclase"/>
    <property type="match status" value="1"/>
</dbReference>
<proteinExistence type="predicted"/>
<protein>
    <submittedName>
        <fullName evidence="1">Cyclase</fullName>
    </submittedName>
</protein>
<dbReference type="AlphaFoldDB" id="A0A494Y8A2"/>
<dbReference type="OrthoDB" id="1118163at2"/>
<dbReference type="EMBL" id="RBZU01000002">
    <property type="protein sequence ID" value="RKP57807.1"/>
    <property type="molecule type" value="Genomic_DNA"/>
</dbReference>
<dbReference type="RefSeq" id="WP_121085144.1">
    <property type="nucleotide sequence ID" value="NZ_RBZU01000002.1"/>
</dbReference>
<evidence type="ECO:0000313" key="2">
    <source>
        <dbReference type="Proteomes" id="UP000270342"/>
    </source>
</evidence>
<dbReference type="Pfam" id="PF04199">
    <property type="entry name" value="Cyclase"/>
    <property type="match status" value="1"/>
</dbReference>
<name>A0A494Y8A2_9BURK</name>
<evidence type="ECO:0000313" key="1">
    <source>
        <dbReference type="EMBL" id="RKP57807.1"/>
    </source>
</evidence>
<reference evidence="1 2" key="1">
    <citation type="submission" date="2018-10" db="EMBL/GenBank/DDBJ databases">
        <title>Robbsia sp. DHC34, isolated from soil.</title>
        <authorList>
            <person name="Gao Z.-H."/>
            <person name="Qiu L.-H."/>
        </authorList>
    </citation>
    <scope>NUCLEOTIDE SEQUENCE [LARGE SCALE GENOMIC DNA]</scope>
    <source>
        <strain evidence="1 2">DHC34</strain>
    </source>
</reference>
<gene>
    <name evidence="1" type="ORF">D7S86_07720</name>
</gene>
<sequence>MLHDLTLSIDMHDPVVGKANMDQHSFMSAGHIGTHLDTYLQTPIPPEFCVRNGKVYDATAFGSADVDLSVLDGQPVEAGDFAIFHTGFLEKHPYGTREYFKDHPQLSWALIDHLIQRGVSFIGIDAAGVRRGDEHGVADRRAEEGGVYIIENLANIGGLARAAQAGSFRVFTGWTGLRGFSGLSCRVIADLGGTL</sequence>
<dbReference type="Proteomes" id="UP000270342">
    <property type="component" value="Unassembled WGS sequence"/>
</dbReference>